<sequence>MNQLVLKWTIQGKDREKTVKQFLQEQKLSRQSLTEIKYRGGALLIDEREVTVRHRLEEGERLKVVFPKEEKSVNFIPEPLPFSIVYEDAYLLVVNKPPFLNTIPSPIEPSGSLANGVLHYFENIGLFSTPHIVTRLDKNTSGLVLVAKFRHVHHLLNSSTHPTFLKKEYEAFVEGKIDPKMGLIDAPIGRKEGSIIERIVSEDGQSARTRYRLIRQYDQFAHLRLQLDTGRTHQIRVHMAHIGHPLLGDDLYGGNRDMMNRQALHCKQLTFIHPMKKRLLQVTADLPKDMVQLIQQNRLDER</sequence>
<dbReference type="GO" id="GO:0140098">
    <property type="term" value="F:catalytic activity, acting on RNA"/>
    <property type="evidence" value="ECO:0007669"/>
    <property type="project" value="UniProtKB-ARBA"/>
</dbReference>
<dbReference type="InterPro" id="IPR020103">
    <property type="entry name" value="PsdUridine_synth_cat_dom_sf"/>
</dbReference>
<reference evidence="7" key="1">
    <citation type="submission" date="2022-09" db="EMBL/GenBank/DDBJ databases">
        <title>Complete Genomes of Fervidibacillus albus and Fervidibacillus halotolerans isolated from tidal flat sediments.</title>
        <authorList>
            <person name="Kwon K.K."/>
            <person name="Yang S.-H."/>
            <person name="Park M.J."/>
            <person name="Oh H.-M."/>
        </authorList>
    </citation>
    <scope>NUCLEOTIDE SEQUENCE</scope>
    <source>
        <strain evidence="7">MEBiC13591</strain>
    </source>
</reference>
<evidence type="ECO:0000256" key="2">
    <source>
        <dbReference type="ARBA" id="ARBA00010876"/>
    </source>
</evidence>
<evidence type="ECO:0000259" key="6">
    <source>
        <dbReference type="Pfam" id="PF00849"/>
    </source>
</evidence>
<comment type="similarity">
    <text evidence="2 5">Belongs to the pseudouridine synthase RluA family.</text>
</comment>
<dbReference type="EC" id="5.4.99.-" evidence="5"/>
<protein>
    <recommendedName>
        <fullName evidence="5">Pseudouridine synthase</fullName>
        <ecNumber evidence="5">5.4.99.-</ecNumber>
    </recommendedName>
</protein>
<dbReference type="Gene3D" id="3.30.2350.10">
    <property type="entry name" value="Pseudouridine synthase"/>
    <property type="match status" value="1"/>
</dbReference>
<comment type="function">
    <text evidence="5">Responsible for synthesis of pseudouridine from uracil.</text>
</comment>
<gene>
    <name evidence="7" type="ORF">OE104_08290</name>
</gene>
<comment type="catalytic activity">
    <reaction evidence="1 5">
        <text>a uridine in RNA = a pseudouridine in RNA</text>
        <dbReference type="Rhea" id="RHEA:48348"/>
        <dbReference type="Rhea" id="RHEA-COMP:12068"/>
        <dbReference type="Rhea" id="RHEA-COMP:12069"/>
        <dbReference type="ChEBI" id="CHEBI:65314"/>
        <dbReference type="ChEBI" id="CHEBI:65315"/>
    </reaction>
</comment>
<dbReference type="GO" id="GO:0000455">
    <property type="term" value="P:enzyme-directed rRNA pseudouridine synthesis"/>
    <property type="evidence" value="ECO:0007669"/>
    <property type="project" value="TreeGrafter"/>
</dbReference>
<dbReference type="NCBIfam" id="TIGR00005">
    <property type="entry name" value="rluA_subfam"/>
    <property type="match status" value="1"/>
</dbReference>
<dbReference type="Pfam" id="PF00849">
    <property type="entry name" value="PseudoU_synth_2"/>
    <property type="match status" value="1"/>
</dbReference>
<evidence type="ECO:0000256" key="3">
    <source>
        <dbReference type="ARBA" id="ARBA00023235"/>
    </source>
</evidence>
<dbReference type="KEGG" id="faf:OE104_08290"/>
<keyword evidence="3 5" id="KW-0413">Isomerase</keyword>
<evidence type="ECO:0000256" key="5">
    <source>
        <dbReference type="RuleBase" id="RU362028"/>
    </source>
</evidence>
<keyword evidence="8" id="KW-1185">Reference proteome</keyword>
<dbReference type="PANTHER" id="PTHR21600">
    <property type="entry name" value="MITOCHONDRIAL RNA PSEUDOURIDINE SYNTHASE"/>
    <property type="match status" value="1"/>
</dbReference>
<evidence type="ECO:0000256" key="4">
    <source>
        <dbReference type="PIRSR" id="PIRSR606225-1"/>
    </source>
</evidence>
<dbReference type="AlphaFoldDB" id="A0A9E8LSL8"/>
<dbReference type="InterPro" id="IPR006225">
    <property type="entry name" value="PsdUridine_synth_RluC/D"/>
</dbReference>
<dbReference type="PROSITE" id="PS01129">
    <property type="entry name" value="PSI_RLU"/>
    <property type="match status" value="1"/>
</dbReference>
<dbReference type="InterPro" id="IPR006224">
    <property type="entry name" value="PsdUridine_synth_RluA-like_CS"/>
</dbReference>
<dbReference type="EMBL" id="CP106878">
    <property type="protein sequence ID" value="WAA08645.1"/>
    <property type="molecule type" value="Genomic_DNA"/>
</dbReference>
<dbReference type="CDD" id="cd02869">
    <property type="entry name" value="PseudoU_synth_RluA_like"/>
    <property type="match status" value="1"/>
</dbReference>
<evidence type="ECO:0000313" key="8">
    <source>
        <dbReference type="Proteomes" id="UP001164718"/>
    </source>
</evidence>
<dbReference type="PANTHER" id="PTHR21600:SF35">
    <property type="entry name" value="PSEUDOURIDINE SYNTHASE"/>
    <property type="match status" value="1"/>
</dbReference>
<name>A0A9E8LSL8_9BACI</name>
<feature type="domain" description="Pseudouridine synthase RsuA/RluA-like" evidence="6">
    <location>
        <begin position="90"/>
        <end position="241"/>
    </location>
</feature>
<dbReference type="FunFam" id="3.30.2350.10:FF:000005">
    <property type="entry name" value="Pseudouridine synthase"/>
    <property type="match status" value="1"/>
</dbReference>
<feature type="active site" evidence="4">
    <location>
        <position position="137"/>
    </location>
</feature>
<dbReference type="GO" id="GO:0009982">
    <property type="term" value="F:pseudouridine synthase activity"/>
    <property type="evidence" value="ECO:0007669"/>
    <property type="project" value="InterPro"/>
</dbReference>
<dbReference type="InterPro" id="IPR050188">
    <property type="entry name" value="RluA_PseudoU_synthase"/>
</dbReference>
<dbReference type="InterPro" id="IPR006145">
    <property type="entry name" value="PsdUridine_synth_RsuA/RluA"/>
</dbReference>
<organism evidence="7 8">
    <name type="scientific">Fervidibacillus albus</name>
    <dbReference type="NCBI Taxonomy" id="2980026"/>
    <lineage>
        <taxon>Bacteria</taxon>
        <taxon>Bacillati</taxon>
        <taxon>Bacillota</taxon>
        <taxon>Bacilli</taxon>
        <taxon>Bacillales</taxon>
        <taxon>Bacillaceae</taxon>
        <taxon>Fervidibacillus</taxon>
    </lineage>
</organism>
<dbReference type="GO" id="GO:0003723">
    <property type="term" value="F:RNA binding"/>
    <property type="evidence" value="ECO:0007669"/>
    <property type="project" value="InterPro"/>
</dbReference>
<dbReference type="RefSeq" id="WP_275416423.1">
    <property type="nucleotide sequence ID" value="NZ_CP106878.1"/>
</dbReference>
<proteinExistence type="inferred from homology"/>
<evidence type="ECO:0000256" key="1">
    <source>
        <dbReference type="ARBA" id="ARBA00000073"/>
    </source>
</evidence>
<evidence type="ECO:0000313" key="7">
    <source>
        <dbReference type="EMBL" id="WAA08645.1"/>
    </source>
</evidence>
<accession>A0A9E8LSL8</accession>
<dbReference type="SUPFAM" id="SSF55120">
    <property type="entry name" value="Pseudouridine synthase"/>
    <property type="match status" value="1"/>
</dbReference>
<dbReference type="Proteomes" id="UP001164718">
    <property type="component" value="Chromosome"/>
</dbReference>